<evidence type="ECO:0000313" key="3">
    <source>
        <dbReference type="EMBL" id="KHO23854.1"/>
    </source>
</evidence>
<dbReference type="Pfam" id="PF08341">
    <property type="entry name" value="TED"/>
    <property type="match status" value="1"/>
</dbReference>
<dbReference type="Proteomes" id="UP000031004">
    <property type="component" value="Unassembled WGS sequence"/>
</dbReference>
<reference evidence="3 4" key="1">
    <citation type="submission" date="2014-11" db="EMBL/GenBank/DDBJ databases">
        <title>Mycobacterium setense Manresensis Genome.</title>
        <authorList>
            <person name="Rech G."/>
            <person name="Sumoy L."/>
        </authorList>
    </citation>
    <scope>NUCLEOTIDE SEQUENCE [LARGE SCALE GENOMIC DNA]</scope>
    <source>
        <strain evidence="3 4">Manresensis</strain>
    </source>
</reference>
<dbReference type="InterPro" id="IPR013552">
    <property type="entry name" value="Thioester_dom"/>
</dbReference>
<dbReference type="EMBL" id="JTLZ01000008">
    <property type="protein sequence ID" value="KHO23854.1"/>
    <property type="molecule type" value="Genomic_DNA"/>
</dbReference>
<keyword evidence="4" id="KW-1185">Reference proteome</keyword>
<protein>
    <recommendedName>
        <fullName evidence="2">Thioester domain-containing protein</fullName>
    </recommendedName>
</protein>
<proteinExistence type="predicted"/>
<feature type="region of interest" description="Disordered" evidence="1">
    <location>
        <begin position="1"/>
        <end position="45"/>
    </location>
</feature>
<evidence type="ECO:0000259" key="2">
    <source>
        <dbReference type="Pfam" id="PF08341"/>
    </source>
</evidence>
<evidence type="ECO:0000313" key="4">
    <source>
        <dbReference type="Proteomes" id="UP000031004"/>
    </source>
</evidence>
<dbReference type="NCBIfam" id="TIGR03934">
    <property type="entry name" value="TQXA_dom"/>
    <property type="match status" value="1"/>
</dbReference>
<gene>
    <name evidence="3" type="ORF">QQ44_16865</name>
</gene>
<feature type="domain" description="Thioester" evidence="2">
    <location>
        <begin position="103"/>
        <end position="170"/>
    </location>
</feature>
<organism evidence="3 4">
    <name type="scientific">Mycolicibacterium setense</name>
    <dbReference type="NCBI Taxonomy" id="431269"/>
    <lineage>
        <taxon>Bacteria</taxon>
        <taxon>Bacillati</taxon>
        <taxon>Actinomycetota</taxon>
        <taxon>Actinomycetes</taxon>
        <taxon>Mycobacteriales</taxon>
        <taxon>Mycobacteriaceae</taxon>
        <taxon>Mycolicibacterium</taxon>
    </lineage>
</organism>
<comment type="caution">
    <text evidence="3">The sequence shown here is derived from an EMBL/GenBank/DDBJ whole genome shotgun (WGS) entry which is preliminary data.</text>
</comment>
<name>A0ABR4YT40_9MYCO</name>
<sequence length="443" mass="47024">MSVVSVADSRRELPVDSQGSSGPVAVRTRIRPRRPDPAPMTRYRGGTYSHTVDTVVFTDGTSARTDLIRLNPNVEAYSLDFAGIAPTRPSRYEAATWSAVRNLRARSYEAEVDWIVRNSFPTLGTAELSRRVRAAGVPLGAANLAEHEAIAATQAAIWLFTNGLALDNRPRNEPARAYPDGDAIVFDFDAAPQLGGYTVELESTAAVSLVLQKSRDGVRWEDVAASGLNVAAGRGTHRRTLGVGSTVSSARPGRAPQGYRYYRLAVLSDRDALVRVTDIQFWLNGSGAYANSDRVVHLYNYLTAGARAARRATASPALSADDAVVQAGLIGPFRLRATDSAALEVSHGSVVDRTGRELDGAVHPGDEFFLRVAPGVDQVTLTVRVPATPDGFGGRVITAIAQSPAGGSASGLTPVVLVTPAQLEVEFDVLFDAASAGTLTRSA</sequence>
<accession>A0ABR4YT40</accession>
<evidence type="ECO:0000256" key="1">
    <source>
        <dbReference type="SAM" id="MobiDB-lite"/>
    </source>
</evidence>
<dbReference type="InterPro" id="IPR023849">
    <property type="entry name" value="TQXA_dom"/>
</dbReference>